<reference evidence="2" key="1">
    <citation type="journal article" date="2022" name="bioRxiv">
        <title>Sequencing and chromosome-scale assembly of the giantPleurodeles waltlgenome.</title>
        <authorList>
            <person name="Brown T."/>
            <person name="Elewa A."/>
            <person name="Iarovenko S."/>
            <person name="Subramanian E."/>
            <person name="Araus A.J."/>
            <person name="Petzold A."/>
            <person name="Susuki M."/>
            <person name="Suzuki K.-i.T."/>
            <person name="Hayashi T."/>
            <person name="Toyoda A."/>
            <person name="Oliveira C."/>
            <person name="Osipova E."/>
            <person name="Leigh N.D."/>
            <person name="Simon A."/>
            <person name="Yun M.H."/>
        </authorList>
    </citation>
    <scope>NUCLEOTIDE SEQUENCE</scope>
    <source>
        <strain evidence="2">20211129_DDA</strain>
        <tissue evidence="2">Liver</tissue>
    </source>
</reference>
<name>A0AAV7N3U1_PLEWA</name>
<feature type="region of interest" description="Disordered" evidence="1">
    <location>
        <begin position="62"/>
        <end position="85"/>
    </location>
</feature>
<comment type="caution">
    <text evidence="2">The sequence shown here is derived from an EMBL/GenBank/DDBJ whole genome shotgun (WGS) entry which is preliminary data.</text>
</comment>
<evidence type="ECO:0000313" key="2">
    <source>
        <dbReference type="EMBL" id="KAJ1108993.1"/>
    </source>
</evidence>
<dbReference type="EMBL" id="JANPWB010000013">
    <property type="protein sequence ID" value="KAJ1108993.1"/>
    <property type="molecule type" value="Genomic_DNA"/>
</dbReference>
<feature type="compositionally biased region" description="Polar residues" evidence="1">
    <location>
        <begin position="62"/>
        <end position="72"/>
    </location>
</feature>
<accession>A0AAV7N3U1</accession>
<evidence type="ECO:0000313" key="3">
    <source>
        <dbReference type="Proteomes" id="UP001066276"/>
    </source>
</evidence>
<dbReference type="Proteomes" id="UP001066276">
    <property type="component" value="Chromosome 9"/>
</dbReference>
<proteinExistence type="predicted"/>
<dbReference type="AlphaFoldDB" id="A0AAV7N3U1"/>
<gene>
    <name evidence="2" type="ORF">NDU88_006363</name>
</gene>
<protein>
    <submittedName>
        <fullName evidence="2">Uncharacterized protein</fullName>
    </submittedName>
</protein>
<evidence type="ECO:0000256" key="1">
    <source>
        <dbReference type="SAM" id="MobiDB-lite"/>
    </source>
</evidence>
<feature type="compositionally biased region" description="Basic and acidic residues" evidence="1">
    <location>
        <begin position="76"/>
        <end position="85"/>
    </location>
</feature>
<keyword evidence="3" id="KW-1185">Reference proteome</keyword>
<sequence length="85" mass="9160">MELLNRTTTDQRRSRVTSSVSLAGGFGATSGVLAGDELSVGRINSKRMIQAFSVGVDCYVSSPDSSQDQTLLQKPGDCKTRNYQD</sequence>
<organism evidence="2 3">
    <name type="scientific">Pleurodeles waltl</name>
    <name type="common">Iberian ribbed newt</name>
    <dbReference type="NCBI Taxonomy" id="8319"/>
    <lineage>
        <taxon>Eukaryota</taxon>
        <taxon>Metazoa</taxon>
        <taxon>Chordata</taxon>
        <taxon>Craniata</taxon>
        <taxon>Vertebrata</taxon>
        <taxon>Euteleostomi</taxon>
        <taxon>Amphibia</taxon>
        <taxon>Batrachia</taxon>
        <taxon>Caudata</taxon>
        <taxon>Salamandroidea</taxon>
        <taxon>Salamandridae</taxon>
        <taxon>Pleurodelinae</taxon>
        <taxon>Pleurodeles</taxon>
    </lineage>
</organism>